<dbReference type="GO" id="GO:0005737">
    <property type="term" value="C:cytoplasm"/>
    <property type="evidence" value="ECO:0007669"/>
    <property type="project" value="UniProtKB-SubCell"/>
</dbReference>
<evidence type="ECO:0000259" key="9">
    <source>
        <dbReference type="Pfam" id="PF02224"/>
    </source>
</evidence>
<dbReference type="Pfam" id="PF02224">
    <property type="entry name" value="Cytidylate_kin"/>
    <property type="match status" value="1"/>
</dbReference>
<gene>
    <name evidence="8 11" type="primary">cmk</name>
    <name evidence="10" type="ORF">Strain138_001671</name>
    <name evidence="11" type="ORF">Strain318_001670</name>
</gene>
<dbReference type="GO" id="GO:0006220">
    <property type="term" value="P:pyrimidine nucleotide metabolic process"/>
    <property type="evidence" value="ECO:0007669"/>
    <property type="project" value="UniProtKB-UniRule"/>
</dbReference>
<evidence type="ECO:0000256" key="7">
    <source>
        <dbReference type="ARBA" id="ARBA00048478"/>
    </source>
</evidence>
<keyword evidence="5 8" id="KW-0067">ATP-binding</keyword>
<organism evidence="11 12">
    <name type="scientific">Pseudogemmatithrix spongiicola</name>
    <dbReference type="NCBI Taxonomy" id="3062599"/>
    <lineage>
        <taxon>Bacteria</taxon>
        <taxon>Pseudomonadati</taxon>
        <taxon>Gemmatimonadota</taxon>
        <taxon>Gemmatimonadia</taxon>
        <taxon>Gemmatimonadales</taxon>
        <taxon>Gemmatimonadaceae</taxon>
        <taxon>Pseudogemmatithrix</taxon>
    </lineage>
</organism>
<evidence type="ECO:0000313" key="12">
    <source>
        <dbReference type="Proteomes" id="UP001229955"/>
    </source>
</evidence>
<dbReference type="EMBL" id="CP130613">
    <property type="protein sequence ID" value="WKW15293.1"/>
    <property type="molecule type" value="Genomic_DNA"/>
</dbReference>
<dbReference type="InterPro" id="IPR011994">
    <property type="entry name" value="Cytidylate_kinase_dom"/>
</dbReference>
<dbReference type="KEGG" id="pspc:Strain318_001670"/>
<reference evidence="11" key="1">
    <citation type="submission" date="2023-07" db="EMBL/GenBank/DDBJ databases">
        <authorList>
            <person name="Haufschild T."/>
            <person name="Kallscheuer N."/>
            <person name="Hammer J."/>
            <person name="Kohn T."/>
            <person name="Kabuu M."/>
            <person name="Jogler M."/>
            <person name="Wohfarth N."/>
            <person name="Heuer A."/>
            <person name="Rohde M."/>
            <person name="van Teeseling M.C.F."/>
            <person name="Jogler C."/>
        </authorList>
    </citation>
    <scope>NUCLEOTIDE SEQUENCE</scope>
    <source>
        <strain evidence="10">Strain 138</strain>
        <strain evidence="11">Strain 318</strain>
    </source>
</reference>
<dbReference type="InterPro" id="IPR027417">
    <property type="entry name" value="P-loop_NTPase"/>
</dbReference>
<comment type="catalytic activity">
    <reaction evidence="7 8">
        <text>CMP + ATP = CDP + ADP</text>
        <dbReference type="Rhea" id="RHEA:11600"/>
        <dbReference type="ChEBI" id="CHEBI:30616"/>
        <dbReference type="ChEBI" id="CHEBI:58069"/>
        <dbReference type="ChEBI" id="CHEBI:60377"/>
        <dbReference type="ChEBI" id="CHEBI:456216"/>
        <dbReference type="EC" id="2.7.4.25"/>
    </reaction>
</comment>
<evidence type="ECO:0000256" key="4">
    <source>
        <dbReference type="ARBA" id="ARBA00022777"/>
    </source>
</evidence>
<evidence type="ECO:0000256" key="5">
    <source>
        <dbReference type="ARBA" id="ARBA00022840"/>
    </source>
</evidence>
<comment type="similarity">
    <text evidence="1 8">Belongs to the cytidylate kinase family. Type 1 subfamily.</text>
</comment>
<evidence type="ECO:0000256" key="2">
    <source>
        <dbReference type="ARBA" id="ARBA00022679"/>
    </source>
</evidence>
<accession>A0AA49Q520</accession>
<protein>
    <recommendedName>
        <fullName evidence="8">Cytidylate kinase</fullName>
        <shortName evidence="8">CK</shortName>
        <ecNumber evidence="8">2.7.4.25</ecNumber>
    </recommendedName>
    <alternativeName>
        <fullName evidence="8">Cytidine monophosphate kinase</fullName>
        <shortName evidence="8">CMP kinase</shortName>
    </alternativeName>
</protein>
<dbReference type="InterPro" id="IPR003136">
    <property type="entry name" value="Cytidylate_kin"/>
</dbReference>
<keyword evidence="3 8" id="KW-0547">Nucleotide-binding</keyword>
<keyword evidence="8" id="KW-0963">Cytoplasm</keyword>
<dbReference type="Gene3D" id="3.40.50.300">
    <property type="entry name" value="P-loop containing nucleotide triphosphate hydrolases"/>
    <property type="match status" value="1"/>
</dbReference>
<name>A0AA49K0N9_9BACT</name>
<evidence type="ECO:0000313" key="11">
    <source>
        <dbReference type="EMBL" id="WKW15293.1"/>
    </source>
</evidence>
<dbReference type="GO" id="GO:0036431">
    <property type="term" value="F:dCMP kinase activity"/>
    <property type="evidence" value="ECO:0007669"/>
    <property type="project" value="InterPro"/>
</dbReference>
<evidence type="ECO:0000256" key="8">
    <source>
        <dbReference type="HAMAP-Rule" id="MF_00238"/>
    </source>
</evidence>
<evidence type="ECO:0000256" key="3">
    <source>
        <dbReference type="ARBA" id="ARBA00022741"/>
    </source>
</evidence>
<feature type="binding site" evidence="8">
    <location>
        <begin position="14"/>
        <end position="22"/>
    </location>
    <ligand>
        <name>ATP</name>
        <dbReference type="ChEBI" id="CHEBI:30616"/>
    </ligand>
</feature>
<dbReference type="SUPFAM" id="SSF52540">
    <property type="entry name" value="P-loop containing nucleoside triphosphate hydrolases"/>
    <property type="match status" value="1"/>
</dbReference>
<dbReference type="AlphaFoldDB" id="A0AA49K0N9"/>
<evidence type="ECO:0000256" key="6">
    <source>
        <dbReference type="ARBA" id="ARBA00047615"/>
    </source>
</evidence>
<feature type="domain" description="Cytidylate kinase" evidence="9">
    <location>
        <begin position="10"/>
        <end position="219"/>
    </location>
</feature>
<comment type="catalytic activity">
    <reaction evidence="6 8">
        <text>dCMP + ATP = dCDP + ADP</text>
        <dbReference type="Rhea" id="RHEA:25094"/>
        <dbReference type="ChEBI" id="CHEBI:30616"/>
        <dbReference type="ChEBI" id="CHEBI:57566"/>
        <dbReference type="ChEBI" id="CHEBI:58593"/>
        <dbReference type="ChEBI" id="CHEBI:456216"/>
        <dbReference type="EC" id="2.7.4.25"/>
    </reaction>
</comment>
<evidence type="ECO:0000313" key="10">
    <source>
        <dbReference type="EMBL" id="WKW12386.1"/>
    </source>
</evidence>
<dbReference type="EC" id="2.7.4.25" evidence="8"/>
<dbReference type="GO" id="GO:0005524">
    <property type="term" value="F:ATP binding"/>
    <property type="evidence" value="ECO:0007669"/>
    <property type="project" value="UniProtKB-UniRule"/>
</dbReference>
<keyword evidence="2 8" id="KW-0808">Transferase</keyword>
<dbReference type="CDD" id="cd02020">
    <property type="entry name" value="CMPK"/>
    <property type="match status" value="1"/>
</dbReference>
<evidence type="ECO:0000256" key="1">
    <source>
        <dbReference type="ARBA" id="ARBA00009427"/>
    </source>
</evidence>
<proteinExistence type="inferred from homology"/>
<dbReference type="HAMAP" id="MF_00238">
    <property type="entry name" value="Cytidyl_kinase_type1"/>
    <property type="match status" value="1"/>
</dbReference>
<dbReference type="RefSeq" id="WP_367885263.1">
    <property type="nucleotide sequence ID" value="NZ_CP130612.1"/>
</dbReference>
<dbReference type="EMBL" id="CP130612">
    <property type="protein sequence ID" value="WKW12386.1"/>
    <property type="molecule type" value="Genomic_DNA"/>
</dbReference>
<dbReference type="NCBIfam" id="TIGR00017">
    <property type="entry name" value="cmk"/>
    <property type="match status" value="1"/>
</dbReference>
<comment type="subcellular location">
    <subcellularLocation>
        <location evidence="8">Cytoplasm</location>
    </subcellularLocation>
</comment>
<sequence>MTDRRRPLVVAIDGPAASGKSSTAKWVARELGLRHVDSGSLYRAATAAALRTEPESARWTEASVLAAAAPIHLVPGETTFHPHLGDEDLEFVIRGKDVTSHVSQVAQMPAVRAWVNRQVQATAEGHPIVVDGRDMGTAVFPQARVKVFLIADPWERARRRLVQRLQRAPEEAEIAAEVDALTQRDAKDEAQTQQASDAVLIDTTYLTQEEQVERIVALARAALAGPDRPAA</sequence>
<dbReference type="Proteomes" id="UP001229955">
    <property type="component" value="Chromosome"/>
</dbReference>
<keyword evidence="4 8" id="KW-0418">Kinase</keyword>
<accession>A0AA49K0N9</accession>
<keyword evidence="12" id="KW-1185">Reference proteome</keyword>